<evidence type="ECO:0008006" key="3">
    <source>
        <dbReference type="Google" id="ProtNLM"/>
    </source>
</evidence>
<dbReference type="InterPro" id="IPR008993">
    <property type="entry name" value="TIMP-like_OB-fold"/>
</dbReference>
<evidence type="ECO:0000313" key="1">
    <source>
        <dbReference type="EMBL" id="TMM51344.1"/>
    </source>
</evidence>
<organism evidence="1 2">
    <name type="scientific">Maribacter algarum</name>
    <name type="common">ex Zhang et al. 2020</name>
    <dbReference type="NCBI Taxonomy" id="2578118"/>
    <lineage>
        <taxon>Bacteria</taxon>
        <taxon>Pseudomonadati</taxon>
        <taxon>Bacteroidota</taxon>
        <taxon>Flavobacteriia</taxon>
        <taxon>Flavobacteriales</taxon>
        <taxon>Flavobacteriaceae</taxon>
        <taxon>Maribacter</taxon>
    </lineage>
</organism>
<protein>
    <recommendedName>
        <fullName evidence="3">Tissue inhibitor of metalloproteinase</fullName>
    </recommendedName>
</protein>
<name>A0A5S3PHT6_9FLAO</name>
<proteinExistence type="predicted"/>
<dbReference type="Gene3D" id="2.40.50.120">
    <property type="match status" value="1"/>
</dbReference>
<comment type="caution">
    <text evidence="1">The sequence shown here is derived from an EMBL/GenBank/DDBJ whole genome shotgun (WGS) entry which is preliminary data.</text>
</comment>
<dbReference type="Proteomes" id="UP000310314">
    <property type="component" value="Unassembled WGS sequence"/>
</dbReference>
<gene>
    <name evidence="1" type="ORF">FEE95_22015</name>
</gene>
<dbReference type="OrthoDB" id="827860at2"/>
<reference evidence="1 2" key="1">
    <citation type="submission" date="2019-05" db="EMBL/GenBank/DDBJ databases">
        <authorList>
            <person name="Zhang J.-Y."/>
            <person name="Feg X."/>
            <person name="Du Z.-J."/>
        </authorList>
    </citation>
    <scope>NUCLEOTIDE SEQUENCE [LARGE SCALE GENOMIC DNA]</scope>
    <source>
        <strain evidence="1 2">RZ26</strain>
    </source>
</reference>
<dbReference type="EMBL" id="VATY01000016">
    <property type="protein sequence ID" value="TMM51344.1"/>
    <property type="molecule type" value="Genomic_DNA"/>
</dbReference>
<dbReference type="AlphaFoldDB" id="A0A5S3PHT6"/>
<accession>A0A5S3PHT6</accession>
<sequence length="172" mass="19890">MKKSHHILILILLATEITYACSCPFRKLAEMQKREIENSECIFVGKVTEVKEDLTYKITVMESLDGGDLQGNIYIGQNWKTCYPYVEEEGTWLFYGRMENGFFKLNTCGLSRAFDNPFAPTSESKELDEYEAKMELKNITDVEILNGMFRIDLANEIAALRKRRDYTVKASR</sequence>
<keyword evidence="2" id="KW-1185">Reference proteome</keyword>
<evidence type="ECO:0000313" key="2">
    <source>
        <dbReference type="Proteomes" id="UP000310314"/>
    </source>
</evidence>